<feature type="transmembrane region" description="Helical" evidence="1">
    <location>
        <begin position="38"/>
        <end position="56"/>
    </location>
</feature>
<keyword evidence="1" id="KW-0472">Membrane</keyword>
<organism evidence="2 3">
    <name type="scientific">Gossypium anomalum</name>
    <dbReference type="NCBI Taxonomy" id="47600"/>
    <lineage>
        <taxon>Eukaryota</taxon>
        <taxon>Viridiplantae</taxon>
        <taxon>Streptophyta</taxon>
        <taxon>Embryophyta</taxon>
        <taxon>Tracheophyta</taxon>
        <taxon>Spermatophyta</taxon>
        <taxon>Magnoliopsida</taxon>
        <taxon>eudicotyledons</taxon>
        <taxon>Gunneridae</taxon>
        <taxon>Pentapetalae</taxon>
        <taxon>rosids</taxon>
        <taxon>malvids</taxon>
        <taxon>Malvales</taxon>
        <taxon>Malvaceae</taxon>
        <taxon>Malvoideae</taxon>
        <taxon>Gossypium</taxon>
    </lineage>
</organism>
<evidence type="ECO:0000313" key="2">
    <source>
        <dbReference type="EMBL" id="KAG8488454.1"/>
    </source>
</evidence>
<keyword evidence="3" id="KW-1185">Reference proteome</keyword>
<name>A0A8J6CXS0_9ROSI</name>
<keyword evidence="1" id="KW-1133">Transmembrane helix</keyword>
<proteinExistence type="predicted"/>
<evidence type="ECO:0000313" key="3">
    <source>
        <dbReference type="Proteomes" id="UP000701853"/>
    </source>
</evidence>
<comment type="caution">
    <text evidence="2">The sequence shown here is derived from an EMBL/GenBank/DDBJ whole genome shotgun (WGS) entry which is preliminary data.</text>
</comment>
<reference evidence="2 3" key="1">
    <citation type="journal article" date="2021" name="bioRxiv">
        <title>The Gossypium anomalum genome as a resource for cotton improvement and evolutionary analysis of hybrid incompatibility.</title>
        <authorList>
            <person name="Grover C.E."/>
            <person name="Yuan D."/>
            <person name="Arick M.A."/>
            <person name="Miller E.R."/>
            <person name="Hu G."/>
            <person name="Peterson D.G."/>
            <person name="Wendel J.F."/>
            <person name="Udall J.A."/>
        </authorList>
    </citation>
    <scope>NUCLEOTIDE SEQUENCE [LARGE SCALE GENOMIC DNA]</scope>
    <source>
        <strain evidence="2">JFW-Udall</strain>
        <tissue evidence="2">Leaf</tissue>
    </source>
</reference>
<sequence length="188" mass="21166">MNPESDSPKITLNYSNLCLNFQTTPCLISKSDHRISLIPMYVVFCGPFYIPTIQIYKMMTRDFKTGLNLPLGFPLEFFFGRSFCIFCVVIGCGEDVFMVAMVNGVVVRGFGFDSCGDVRRGKKRKEELKDVKAGIEINRDETVEAGSRHGQFEEVSRMSSKIPTVIFISFSSFSPSWSCPMWLVNGSC</sequence>
<keyword evidence="1" id="KW-0812">Transmembrane</keyword>
<dbReference type="AlphaFoldDB" id="A0A8J6CXS0"/>
<dbReference type="EMBL" id="JAHUZN010000007">
    <property type="protein sequence ID" value="KAG8488454.1"/>
    <property type="molecule type" value="Genomic_DNA"/>
</dbReference>
<evidence type="ECO:0008006" key="4">
    <source>
        <dbReference type="Google" id="ProtNLM"/>
    </source>
</evidence>
<gene>
    <name evidence="2" type="ORF">CXB51_016208</name>
</gene>
<dbReference type="OrthoDB" id="10569261at2759"/>
<accession>A0A8J6CXS0</accession>
<protein>
    <recommendedName>
        <fullName evidence="4">Transmembrane protein</fullName>
    </recommendedName>
</protein>
<dbReference type="Proteomes" id="UP000701853">
    <property type="component" value="Chromosome 7"/>
</dbReference>
<feature type="transmembrane region" description="Helical" evidence="1">
    <location>
        <begin position="68"/>
        <end position="91"/>
    </location>
</feature>
<evidence type="ECO:0000256" key="1">
    <source>
        <dbReference type="SAM" id="Phobius"/>
    </source>
</evidence>